<reference evidence="3" key="1">
    <citation type="submission" date="2015-05" db="EMBL/GenBank/DDBJ databases">
        <title>Draft genome sequence of 'Candidatus Phytoplasma Pruni' strain CX, a plant pathogenic bacterium.</title>
        <authorList>
            <person name="Lee I.-M."/>
            <person name="Bottner-Parker K.D."/>
            <person name="Shao J."/>
            <person name="Gundersen-Rindal D.E."/>
            <person name="Zhao Y."/>
            <person name="Davis R.E."/>
        </authorList>
    </citation>
    <scope>NUCLEOTIDE SEQUENCE [LARGE SCALE GENOMIC DNA]</scope>
    <source>
        <strain evidence="3">CX</strain>
    </source>
</reference>
<organism evidence="2 3">
    <name type="scientific">Candidatus Phytoplasma pruni</name>
    <dbReference type="NCBI Taxonomy" id="479893"/>
    <lineage>
        <taxon>Bacteria</taxon>
        <taxon>Bacillati</taxon>
        <taxon>Mycoplasmatota</taxon>
        <taxon>Mollicutes</taxon>
        <taxon>Acholeplasmatales</taxon>
        <taxon>Acholeplasmataceae</taxon>
        <taxon>Candidatus Phytoplasma</taxon>
        <taxon>16SrIII (X-disease group)</taxon>
    </lineage>
</organism>
<dbReference type="EMBL" id="LHCF01000008">
    <property type="protein sequence ID" value="KOR75422.1"/>
    <property type="molecule type" value="Genomic_DNA"/>
</dbReference>
<name>A0A0M1MZU8_9MOLU</name>
<sequence length="75" mass="8786">MLSAVTVVLGIVSSCYNIGAQKDFKIIDFFYFSRQSNLLVLMVVIFVFTKVKNKIGILYRNFNRFGQYFDKRFNV</sequence>
<dbReference type="Proteomes" id="UP000037386">
    <property type="component" value="Unassembled WGS sequence"/>
</dbReference>
<evidence type="ECO:0000256" key="1">
    <source>
        <dbReference type="SAM" id="Phobius"/>
    </source>
</evidence>
<comment type="caution">
    <text evidence="2">The sequence shown here is derived from an EMBL/GenBank/DDBJ whole genome shotgun (WGS) entry which is preliminary data.</text>
</comment>
<evidence type="ECO:0000313" key="2">
    <source>
        <dbReference type="EMBL" id="KOR75422.1"/>
    </source>
</evidence>
<keyword evidence="1" id="KW-0472">Membrane</keyword>
<feature type="transmembrane region" description="Helical" evidence="1">
    <location>
        <begin position="30"/>
        <end position="49"/>
    </location>
</feature>
<keyword evidence="1" id="KW-0812">Transmembrane</keyword>
<evidence type="ECO:0000313" key="3">
    <source>
        <dbReference type="Proteomes" id="UP000037386"/>
    </source>
</evidence>
<accession>A0A0M1MZU8</accession>
<proteinExistence type="predicted"/>
<gene>
    <name evidence="2" type="ORF">CPX_001596</name>
</gene>
<dbReference type="RefSeq" id="WP_053521479.1">
    <property type="nucleotide sequence ID" value="NZ_LHCF01000008.1"/>
</dbReference>
<protein>
    <submittedName>
        <fullName evidence="2">Uncharacterized protein</fullName>
    </submittedName>
</protein>
<dbReference type="PATRIC" id="fig|479893.3.peg.393"/>
<keyword evidence="1" id="KW-1133">Transmembrane helix</keyword>
<dbReference type="AlphaFoldDB" id="A0A0M1MZU8"/>